<proteinExistence type="predicted"/>
<dbReference type="EMBL" id="JAHUTI010079599">
    <property type="protein sequence ID" value="MED6257820.1"/>
    <property type="molecule type" value="Genomic_DNA"/>
</dbReference>
<evidence type="ECO:0000313" key="2">
    <source>
        <dbReference type="Proteomes" id="UP001345963"/>
    </source>
</evidence>
<organism evidence="1 2">
    <name type="scientific">Ataeniobius toweri</name>
    <dbReference type="NCBI Taxonomy" id="208326"/>
    <lineage>
        <taxon>Eukaryota</taxon>
        <taxon>Metazoa</taxon>
        <taxon>Chordata</taxon>
        <taxon>Craniata</taxon>
        <taxon>Vertebrata</taxon>
        <taxon>Euteleostomi</taxon>
        <taxon>Actinopterygii</taxon>
        <taxon>Neopterygii</taxon>
        <taxon>Teleostei</taxon>
        <taxon>Neoteleostei</taxon>
        <taxon>Acanthomorphata</taxon>
        <taxon>Ovalentaria</taxon>
        <taxon>Atherinomorphae</taxon>
        <taxon>Cyprinodontiformes</taxon>
        <taxon>Goodeidae</taxon>
        <taxon>Ataeniobius</taxon>
    </lineage>
</organism>
<sequence>MSNFRERHLSYSPLGLKHLSDKTKTNHLVKYFECLFCKGMANFIQCFHPADVSVLYCAAVLLLKRSYKGQLIWVGFRGGRDMKVSQVPPEPINLSLNEVAHL</sequence>
<name>A0ABU7C7J1_9TELE</name>
<accession>A0ABU7C7J1</accession>
<protein>
    <submittedName>
        <fullName evidence="1">Uncharacterized protein</fullName>
    </submittedName>
</protein>
<dbReference type="Proteomes" id="UP001345963">
    <property type="component" value="Unassembled WGS sequence"/>
</dbReference>
<evidence type="ECO:0000313" key="1">
    <source>
        <dbReference type="EMBL" id="MED6257820.1"/>
    </source>
</evidence>
<gene>
    <name evidence="1" type="ORF">ATANTOWER_032003</name>
</gene>
<reference evidence="1 2" key="1">
    <citation type="submission" date="2021-07" db="EMBL/GenBank/DDBJ databases">
        <authorList>
            <person name="Palmer J.M."/>
        </authorList>
    </citation>
    <scope>NUCLEOTIDE SEQUENCE [LARGE SCALE GENOMIC DNA]</scope>
    <source>
        <strain evidence="1 2">AT_MEX2019</strain>
        <tissue evidence="1">Muscle</tissue>
    </source>
</reference>
<comment type="caution">
    <text evidence="1">The sequence shown here is derived from an EMBL/GenBank/DDBJ whole genome shotgun (WGS) entry which is preliminary data.</text>
</comment>
<keyword evidence="2" id="KW-1185">Reference proteome</keyword>